<reference evidence="4 5" key="1">
    <citation type="journal article" date="2007" name="PLoS Genet.">
        <title>Patterns and implications of gene gain and loss in the evolution of Prochlorococcus.</title>
        <authorList>
            <person name="Kettler G.C."/>
            <person name="Martiny A.C."/>
            <person name="Huang K."/>
            <person name="Zucker J."/>
            <person name="Coleman M.L."/>
            <person name="Rodrigue S."/>
            <person name="Chen F."/>
            <person name="Lapidus A."/>
            <person name="Ferriera S."/>
            <person name="Johnson J."/>
            <person name="Steglich C."/>
            <person name="Church G.M."/>
            <person name="Richardson P."/>
            <person name="Chisholm S.W."/>
        </authorList>
    </citation>
    <scope>NUCLEOTIDE SEQUENCE [LARGE SCALE GENOMIC DNA]</scope>
    <source>
        <strain evidence="4 5">MIT 9303</strain>
    </source>
</reference>
<feature type="domain" description="Flavin reductase like" evidence="3">
    <location>
        <begin position="20"/>
        <end position="166"/>
    </location>
</feature>
<sequence length="168" mass="18245">MVDLMRFSMALDLEAKKVLLRKIPHGLFICGVREGDEINGFTASWVTQGSFEPPLVVMAVRSEGSSHGIIERTKHFSLNVLRADQKELAAVFFKPQSAMGGRFESAPFRYGELGLPLLEDAIGGVECELVGQVVHGDHTVFVGEVRSAHLNQDGDALNLASTGWSYGG</sequence>
<comment type="similarity">
    <text evidence="1">Belongs to the non-flavoprotein flavin reductase family.</text>
</comment>
<dbReference type="GO" id="GO:0042602">
    <property type="term" value="F:riboflavin reductase (NADPH) activity"/>
    <property type="evidence" value="ECO:0007669"/>
    <property type="project" value="TreeGrafter"/>
</dbReference>
<dbReference type="PANTHER" id="PTHR30466:SF11">
    <property type="entry name" value="FLAVIN-DEPENDENT MONOOXYGENASE, REDUCTASE SUBUNIT HSAB"/>
    <property type="match status" value="1"/>
</dbReference>
<dbReference type="KEGG" id="pmf:P9303_14951"/>
<evidence type="ECO:0000313" key="4">
    <source>
        <dbReference type="EMBL" id="ABM78241.1"/>
    </source>
</evidence>
<dbReference type="Gene3D" id="2.30.110.10">
    <property type="entry name" value="Electron Transport, Fmn-binding Protein, Chain A"/>
    <property type="match status" value="1"/>
</dbReference>
<dbReference type="HOGENOM" id="CLU_059021_4_2_3"/>
<keyword evidence="2" id="KW-0560">Oxidoreductase</keyword>
<dbReference type="Pfam" id="PF01613">
    <property type="entry name" value="Flavin_Reduct"/>
    <property type="match status" value="1"/>
</dbReference>
<dbReference type="GO" id="GO:0010181">
    <property type="term" value="F:FMN binding"/>
    <property type="evidence" value="ECO:0007669"/>
    <property type="project" value="InterPro"/>
</dbReference>
<protein>
    <submittedName>
        <fullName evidence="4">Conserved protein/domain typically associated with flavoprotein oxygenases, DIM6/NTAB family protein</fullName>
    </submittedName>
</protein>
<dbReference type="SUPFAM" id="SSF50475">
    <property type="entry name" value="FMN-binding split barrel"/>
    <property type="match status" value="1"/>
</dbReference>
<dbReference type="AlphaFoldDB" id="A2C9T1"/>
<organism evidence="4 5">
    <name type="scientific">Prochlorococcus marinus (strain MIT 9303)</name>
    <dbReference type="NCBI Taxonomy" id="59922"/>
    <lineage>
        <taxon>Bacteria</taxon>
        <taxon>Bacillati</taxon>
        <taxon>Cyanobacteriota</taxon>
        <taxon>Cyanophyceae</taxon>
        <taxon>Synechococcales</taxon>
        <taxon>Prochlorococcaceae</taxon>
        <taxon>Prochlorococcus</taxon>
    </lineage>
</organism>
<dbReference type="InterPro" id="IPR012349">
    <property type="entry name" value="Split_barrel_FMN-bd"/>
</dbReference>
<name>A2C9T1_PROM3</name>
<proteinExistence type="inferred from homology"/>
<evidence type="ECO:0000313" key="5">
    <source>
        <dbReference type="Proteomes" id="UP000002274"/>
    </source>
</evidence>
<dbReference type="PANTHER" id="PTHR30466">
    <property type="entry name" value="FLAVIN REDUCTASE"/>
    <property type="match status" value="1"/>
</dbReference>
<dbReference type="InterPro" id="IPR050268">
    <property type="entry name" value="NADH-dep_flavin_reductase"/>
</dbReference>
<accession>A2C9T1</accession>
<evidence type="ECO:0000256" key="2">
    <source>
        <dbReference type="ARBA" id="ARBA00023002"/>
    </source>
</evidence>
<dbReference type="STRING" id="59922.P9303_14951"/>
<evidence type="ECO:0000256" key="1">
    <source>
        <dbReference type="ARBA" id="ARBA00008898"/>
    </source>
</evidence>
<dbReference type="InterPro" id="IPR002563">
    <property type="entry name" value="Flavin_Rdtase-like_dom"/>
</dbReference>
<dbReference type="SMART" id="SM00903">
    <property type="entry name" value="Flavin_Reduct"/>
    <property type="match status" value="1"/>
</dbReference>
<dbReference type="Proteomes" id="UP000002274">
    <property type="component" value="Chromosome"/>
</dbReference>
<evidence type="ECO:0000259" key="3">
    <source>
        <dbReference type="SMART" id="SM00903"/>
    </source>
</evidence>
<gene>
    <name evidence="4" type="ordered locus">P9303_14951</name>
</gene>
<dbReference type="EMBL" id="CP000554">
    <property type="protein sequence ID" value="ABM78241.1"/>
    <property type="molecule type" value="Genomic_DNA"/>
</dbReference>